<keyword evidence="6" id="KW-1185">Reference proteome</keyword>
<evidence type="ECO:0000256" key="1">
    <source>
        <dbReference type="ARBA" id="ARBA00022729"/>
    </source>
</evidence>
<keyword evidence="1" id="KW-0732">Signal</keyword>
<comment type="similarity">
    <text evidence="2">Belongs to the MTB12 family.</text>
</comment>
<feature type="domain" description="Low molecular weight antigen MTB12-like C-terminal" evidence="4">
    <location>
        <begin position="40"/>
        <end position="157"/>
    </location>
</feature>
<feature type="region of interest" description="Disordered" evidence="3">
    <location>
        <begin position="1"/>
        <end position="44"/>
    </location>
</feature>
<organism evidence="5 6">
    <name type="scientific">Mycolicibacterium thermoresistibile (strain ATCC 19527 / DSM 44167 / CIP 105390 / JCM 6362 / NCTC 10409 / 316)</name>
    <name type="common">Mycobacterium thermoresistibile</name>
    <dbReference type="NCBI Taxonomy" id="1078020"/>
    <lineage>
        <taxon>Bacteria</taxon>
        <taxon>Bacillati</taxon>
        <taxon>Actinomycetota</taxon>
        <taxon>Actinomycetes</taxon>
        <taxon>Mycobacteriales</taxon>
        <taxon>Mycobacteriaceae</taxon>
        <taxon>Mycolicibacterium</taxon>
    </lineage>
</organism>
<dbReference type="InterPro" id="IPR058644">
    <property type="entry name" value="Mtb12-like_C"/>
</dbReference>
<protein>
    <submittedName>
        <fullName evidence="5">Putative lipoprotein lppK</fullName>
    </submittedName>
</protein>
<dbReference type="Pfam" id="PF26580">
    <property type="entry name" value="Mtb12_C"/>
    <property type="match status" value="1"/>
</dbReference>
<evidence type="ECO:0000256" key="3">
    <source>
        <dbReference type="SAM" id="MobiDB-lite"/>
    </source>
</evidence>
<dbReference type="eggNOG" id="ENOG5030NVW">
    <property type="taxonomic scope" value="Bacteria"/>
</dbReference>
<evidence type="ECO:0000313" key="6">
    <source>
        <dbReference type="Proteomes" id="UP000004915"/>
    </source>
</evidence>
<dbReference type="Proteomes" id="UP000004915">
    <property type="component" value="Unassembled WGS sequence"/>
</dbReference>
<proteinExistence type="inferred from homology"/>
<sequence length="164" mass="17054">MAALGLAGCGPQPESRTGDHTGAQQVRPSMAAPPPPAAAPLPAPEALTDVLYRLADAAVPGAEKTAAVQKATPADAEGLDRFARALRDGGYQPVTFAAADLMWSDTEADRVVATITATGPDPDTNTFSFPMEFTTDAHGNWQLTRETADTLLEMGPAESPTPPR</sequence>
<accession>G7CAL0</accession>
<feature type="compositionally biased region" description="Pro residues" evidence="3">
    <location>
        <begin position="31"/>
        <end position="43"/>
    </location>
</feature>
<reference evidence="5 6" key="1">
    <citation type="submission" date="2011-11" db="EMBL/GenBank/DDBJ databases">
        <authorList>
            <consortium name="Tuberculosis Structural Genomics Consortium"/>
            <person name="Ioerger T.R."/>
        </authorList>
    </citation>
    <scope>NUCLEOTIDE SEQUENCE [LARGE SCALE GENOMIC DNA]</scope>
    <source>
        <strain evidence="6">ATCC 19527 / DSM 44167 / CIP 105390 / JCM 6362 / NCTC 10409 / 316</strain>
    </source>
</reference>
<dbReference type="AlphaFoldDB" id="G7CAL0"/>
<evidence type="ECO:0000313" key="5">
    <source>
        <dbReference type="EMBL" id="EHI14890.1"/>
    </source>
</evidence>
<gene>
    <name evidence="5" type="ORF">KEK_00010</name>
</gene>
<evidence type="ECO:0000256" key="2">
    <source>
        <dbReference type="ARBA" id="ARBA00093774"/>
    </source>
</evidence>
<keyword evidence="5" id="KW-0449">Lipoprotein</keyword>
<comment type="caution">
    <text evidence="5">The sequence shown here is derived from an EMBL/GenBank/DDBJ whole genome shotgun (WGS) entry which is preliminary data.</text>
</comment>
<name>G7CAL0_MYCT3</name>
<dbReference type="PATRIC" id="fig|1078020.3.peg.2"/>
<dbReference type="EMBL" id="AGVE01000001">
    <property type="protein sequence ID" value="EHI14890.1"/>
    <property type="molecule type" value="Genomic_DNA"/>
</dbReference>
<evidence type="ECO:0000259" key="4">
    <source>
        <dbReference type="Pfam" id="PF26580"/>
    </source>
</evidence>